<dbReference type="EMBL" id="BSXS01001534">
    <property type="protein sequence ID" value="GME76455.1"/>
    <property type="molecule type" value="Genomic_DNA"/>
</dbReference>
<evidence type="ECO:0000313" key="1">
    <source>
        <dbReference type="EMBL" id="GME76455.1"/>
    </source>
</evidence>
<gene>
    <name evidence="1" type="ORF">Amon02_000261600</name>
</gene>
<keyword evidence="2" id="KW-1185">Reference proteome</keyword>
<name>A0ACB5SY04_AMBMO</name>
<evidence type="ECO:0000313" key="2">
    <source>
        <dbReference type="Proteomes" id="UP001165064"/>
    </source>
</evidence>
<accession>A0ACB5SY04</accession>
<comment type="caution">
    <text evidence="1">The sequence shown here is derived from an EMBL/GenBank/DDBJ whole genome shotgun (WGS) entry which is preliminary data.</text>
</comment>
<sequence>MEYESNTDFSMVQYSKGVQGADLFTQLFSFGDISGYIGFETATVSDGSTSLYTHYNWDFTRTGFVFPLYIDDGLKTPDDMYMIATTYTISNADVTGPTGAGS</sequence>
<protein>
    <submittedName>
        <fullName evidence="1">Unnamed protein product</fullName>
    </submittedName>
</protein>
<reference evidence="1" key="1">
    <citation type="submission" date="2023-04" db="EMBL/GenBank/DDBJ databases">
        <title>Ambrosiozyma monospora NBRC 10751.</title>
        <authorList>
            <person name="Ichikawa N."/>
            <person name="Sato H."/>
            <person name="Tonouchi N."/>
        </authorList>
    </citation>
    <scope>NUCLEOTIDE SEQUENCE</scope>
    <source>
        <strain evidence="1">NBRC 10751</strain>
    </source>
</reference>
<organism evidence="1 2">
    <name type="scientific">Ambrosiozyma monospora</name>
    <name type="common">Yeast</name>
    <name type="synonym">Endomycopsis monosporus</name>
    <dbReference type="NCBI Taxonomy" id="43982"/>
    <lineage>
        <taxon>Eukaryota</taxon>
        <taxon>Fungi</taxon>
        <taxon>Dikarya</taxon>
        <taxon>Ascomycota</taxon>
        <taxon>Saccharomycotina</taxon>
        <taxon>Pichiomycetes</taxon>
        <taxon>Pichiales</taxon>
        <taxon>Pichiaceae</taxon>
        <taxon>Ambrosiozyma</taxon>
    </lineage>
</organism>
<dbReference type="Proteomes" id="UP001165064">
    <property type="component" value="Unassembled WGS sequence"/>
</dbReference>
<proteinExistence type="predicted"/>